<dbReference type="GO" id="GO:0016192">
    <property type="term" value="P:vesicle-mediated transport"/>
    <property type="evidence" value="ECO:0007669"/>
    <property type="project" value="InterPro"/>
</dbReference>
<dbReference type="Pfam" id="PF00995">
    <property type="entry name" value="Sec1"/>
    <property type="match status" value="1"/>
</dbReference>
<evidence type="ECO:0008006" key="3">
    <source>
        <dbReference type="Google" id="ProtNLM"/>
    </source>
</evidence>
<evidence type="ECO:0000313" key="2">
    <source>
        <dbReference type="EMBL" id="CRZ10203.1"/>
    </source>
</evidence>
<dbReference type="Gene3D" id="3.40.50.2060">
    <property type="match status" value="1"/>
</dbReference>
<dbReference type="InterPro" id="IPR043154">
    <property type="entry name" value="Sec-1-like_dom1"/>
</dbReference>
<dbReference type="Gene3D" id="1.25.40.60">
    <property type="match status" value="1"/>
</dbReference>
<accession>A0A0H5R7U0</accession>
<dbReference type="SUPFAM" id="SSF56815">
    <property type="entry name" value="Sec1/munc18-like (SM) proteins"/>
    <property type="match status" value="1"/>
</dbReference>
<dbReference type="EMBL" id="HACM01009761">
    <property type="protein sequence ID" value="CRZ10203.1"/>
    <property type="molecule type" value="Transcribed_RNA"/>
</dbReference>
<protein>
    <recommendedName>
        <fullName evidence="3">Vacuolar protein sorting-associated protein 45</fullName>
    </recommendedName>
</protein>
<organism evidence="2">
    <name type="scientific">Spongospora subterranea</name>
    <dbReference type="NCBI Taxonomy" id="70186"/>
    <lineage>
        <taxon>Eukaryota</taxon>
        <taxon>Sar</taxon>
        <taxon>Rhizaria</taxon>
        <taxon>Endomyxa</taxon>
        <taxon>Phytomyxea</taxon>
        <taxon>Plasmodiophorida</taxon>
        <taxon>Plasmodiophoridae</taxon>
        <taxon>Spongospora</taxon>
    </lineage>
</organism>
<evidence type="ECO:0000256" key="1">
    <source>
        <dbReference type="ARBA" id="ARBA00009884"/>
    </source>
</evidence>
<dbReference type="InterPro" id="IPR027482">
    <property type="entry name" value="Sec1-like_dom2"/>
</dbReference>
<dbReference type="PIRSF" id="PIRSF005715">
    <property type="entry name" value="VPS45_Sec1"/>
    <property type="match status" value="1"/>
</dbReference>
<dbReference type="Gene3D" id="3.40.50.1910">
    <property type="match status" value="1"/>
</dbReference>
<dbReference type="PANTHER" id="PTHR11679">
    <property type="entry name" value="VESICLE PROTEIN SORTING-ASSOCIATED"/>
    <property type="match status" value="1"/>
</dbReference>
<reference evidence="2" key="1">
    <citation type="submission" date="2015-04" db="EMBL/GenBank/DDBJ databases">
        <title>The genome sequence of the plant pathogenic Rhizarian Plasmodiophora brassicae reveals insights in its biotrophic life cycle and the origin of chitin synthesis.</title>
        <authorList>
            <person name="Schwelm A."/>
            <person name="Fogelqvist J."/>
            <person name="Knaust A."/>
            <person name="Julke S."/>
            <person name="Lilja T."/>
            <person name="Dhandapani V."/>
            <person name="Bonilla-Rosso G."/>
            <person name="Karlsson M."/>
            <person name="Shevchenko A."/>
            <person name="Choi S.R."/>
            <person name="Kim H.G."/>
            <person name="Park J.Y."/>
            <person name="Lim Y.P."/>
            <person name="Ludwig-Muller J."/>
            <person name="Dixelius C."/>
        </authorList>
    </citation>
    <scope>NUCLEOTIDE SEQUENCE</scope>
    <source>
        <tissue evidence="2">Potato root galls</tissue>
    </source>
</reference>
<sequence>PRQIMSLIEAISDYVRRMLTLPTVKGMKALILDEETSGIVGLVCSHSAILEQHVFLVERIDSKTSENMSHLKAVVFVRPTPANLQFVKALLKNPQYQEFHLFFSNIVPREMLRDLAESDAYELVKEVHEFYADYFAISADLFSLNMPFTNCLYSGNWGDAEQKKFTRICDGLLSLALSLKTRPIVRYQASSGICERVAKKVDQVMSGQRDLFSFGPDSASRPVLLILDRREDPVTPLLMQWTYRSMLHEVIGIQNNRLSYKQNDGTKKEVVLGHDDAFFKASALLNFGDLGVSVKELVQGYQVKTKSERQLDTIEDMQRFVENYSDFLVESSTVSKHVGLVSELSHSVESYHLMELSALQQTLSCEHSHSVAIRQVTEVIKNPRIRDEDKLRVVCLYALRYEQEANETVSCMALLRTCAESELARSRVSLVNLLLRYAGSASRTQDLFQNKDIFAKATSYISSGIKGVENIYTQHDPLLRKILDNARKQRLKANEFPICGVGPQQEQPAKQIFVFMIGGATYEEAALISEFNNSYRDQQFILGGSSIHNSSTFLEDIYLGSQASPQVAITLSQ</sequence>
<dbReference type="InterPro" id="IPR001619">
    <property type="entry name" value="Sec1-like"/>
</dbReference>
<dbReference type="AlphaFoldDB" id="A0A0H5R7U0"/>
<comment type="similarity">
    <text evidence="1">Belongs to the STXBP/unc-18/SEC1 family.</text>
</comment>
<name>A0A0H5R7U0_9EUKA</name>
<dbReference type="InterPro" id="IPR036045">
    <property type="entry name" value="Sec1-like_sf"/>
</dbReference>
<proteinExistence type="inferred from homology"/>
<dbReference type="InterPro" id="IPR043127">
    <property type="entry name" value="Sec-1-like_dom3a"/>
</dbReference>
<feature type="non-terminal residue" evidence="2">
    <location>
        <position position="1"/>
    </location>
</feature>
<dbReference type="Gene3D" id="3.90.830.10">
    <property type="entry name" value="Syntaxin Binding Protein 1, Chain A, domain 2"/>
    <property type="match status" value="1"/>
</dbReference>